<dbReference type="Proteomes" id="UP000703269">
    <property type="component" value="Unassembled WGS sequence"/>
</dbReference>
<name>A0A9P3GCY0_9APHY</name>
<sequence>MSFRVFSSHFHGGLIRSHQLSLIDAGTLRVEFGPAGVELQQEDGAPALPAAVSGPNSKALQEADVNHIQRVDIVVYASTPLLEVLHRFTLASYTNMRSLSVEVVYDTNDSSHIVDVWRNILPVLRSIHDTAQLEHLTLTSPVPLATLRSGWSGSTTVAGLQQPLYSIDHALVRLVDRAPLEHVIVVPPQGETFLSTDWARARSFFPALFDYDMLRY</sequence>
<accession>A0A9P3GCY0</accession>
<keyword evidence="2" id="KW-1185">Reference proteome</keyword>
<dbReference type="EMBL" id="BPQB01000027">
    <property type="protein sequence ID" value="GJE92601.1"/>
    <property type="molecule type" value="Genomic_DNA"/>
</dbReference>
<gene>
    <name evidence="1" type="ORF">PsYK624_087560</name>
</gene>
<evidence type="ECO:0000313" key="2">
    <source>
        <dbReference type="Proteomes" id="UP000703269"/>
    </source>
</evidence>
<reference evidence="1 2" key="1">
    <citation type="submission" date="2021-08" db="EMBL/GenBank/DDBJ databases">
        <title>Draft Genome Sequence of Phanerochaete sordida strain YK-624.</title>
        <authorList>
            <person name="Mori T."/>
            <person name="Dohra H."/>
            <person name="Suzuki T."/>
            <person name="Kawagishi H."/>
            <person name="Hirai H."/>
        </authorList>
    </citation>
    <scope>NUCLEOTIDE SEQUENCE [LARGE SCALE GENOMIC DNA]</scope>
    <source>
        <strain evidence="1 2">YK-624</strain>
    </source>
</reference>
<protein>
    <submittedName>
        <fullName evidence="1">Uncharacterized protein</fullName>
    </submittedName>
</protein>
<evidence type="ECO:0000313" key="1">
    <source>
        <dbReference type="EMBL" id="GJE92601.1"/>
    </source>
</evidence>
<organism evidence="1 2">
    <name type="scientific">Phanerochaete sordida</name>
    <dbReference type="NCBI Taxonomy" id="48140"/>
    <lineage>
        <taxon>Eukaryota</taxon>
        <taxon>Fungi</taxon>
        <taxon>Dikarya</taxon>
        <taxon>Basidiomycota</taxon>
        <taxon>Agaricomycotina</taxon>
        <taxon>Agaricomycetes</taxon>
        <taxon>Polyporales</taxon>
        <taxon>Phanerochaetaceae</taxon>
        <taxon>Phanerochaete</taxon>
    </lineage>
</organism>
<dbReference type="AlphaFoldDB" id="A0A9P3GCY0"/>
<comment type="caution">
    <text evidence="1">The sequence shown here is derived from an EMBL/GenBank/DDBJ whole genome shotgun (WGS) entry which is preliminary data.</text>
</comment>
<proteinExistence type="predicted"/>